<gene>
    <name evidence="2" type="ORF">SEMRO_485_G152370.1</name>
</gene>
<reference evidence="2" key="1">
    <citation type="submission" date="2020-06" db="EMBL/GenBank/DDBJ databases">
        <authorList>
            <consortium name="Plant Systems Biology data submission"/>
        </authorList>
    </citation>
    <scope>NUCLEOTIDE SEQUENCE</scope>
    <source>
        <strain evidence="2">D6</strain>
    </source>
</reference>
<dbReference type="Gene3D" id="2.30.42.10">
    <property type="match status" value="1"/>
</dbReference>
<protein>
    <recommendedName>
        <fullName evidence="4">PDZ domain-containing protein</fullName>
    </recommendedName>
</protein>
<dbReference type="EMBL" id="CAICTM010000484">
    <property type="protein sequence ID" value="CAB9511438.1"/>
    <property type="molecule type" value="Genomic_DNA"/>
</dbReference>
<proteinExistence type="predicted"/>
<dbReference type="AlphaFoldDB" id="A0A9N8HI77"/>
<keyword evidence="3" id="KW-1185">Reference proteome</keyword>
<feature type="compositionally biased region" description="Basic and acidic residues" evidence="1">
    <location>
        <begin position="89"/>
        <end position="110"/>
    </location>
</feature>
<dbReference type="InterPro" id="IPR036034">
    <property type="entry name" value="PDZ_sf"/>
</dbReference>
<evidence type="ECO:0000313" key="3">
    <source>
        <dbReference type="Proteomes" id="UP001153069"/>
    </source>
</evidence>
<evidence type="ECO:0008006" key="4">
    <source>
        <dbReference type="Google" id="ProtNLM"/>
    </source>
</evidence>
<dbReference type="OrthoDB" id="41004at2759"/>
<evidence type="ECO:0000256" key="1">
    <source>
        <dbReference type="SAM" id="MobiDB-lite"/>
    </source>
</evidence>
<evidence type="ECO:0000313" key="2">
    <source>
        <dbReference type="EMBL" id="CAB9511438.1"/>
    </source>
</evidence>
<feature type="region of interest" description="Disordered" evidence="1">
    <location>
        <begin position="80"/>
        <end position="110"/>
    </location>
</feature>
<organism evidence="2 3">
    <name type="scientific">Seminavis robusta</name>
    <dbReference type="NCBI Taxonomy" id="568900"/>
    <lineage>
        <taxon>Eukaryota</taxon>
        <taxon>Sar</taxon>
        <taxon>Stramenopiles</taxon>
        <taxon>Ochrophyta</taxon>
        <taxon>Bacillariophyta</taxon>
        <taxon>Bacillariophyceae</taxon>
        <taxon>Bacillariophycidae</taxon>
        <taxon>Naviculales</taxon>
        <taxon>Naviculaceae</taxon>
        <taxon>Seminavis</taxon>
    </lineage>
</organism>
<accession>A0A9N8HI77</accession>
<dbReference type="SUPFAM" id="SSF50156">
    <property type="entry name" value="PDZ domain-like"/>
    <property type="match status" value="1"/>
</dbReference>
<comment type="caution">
    <text evidence="2">The sequence shown here is derived from an EMBL/GenBank/DDBJ whole genome shotgun (WGS) entry which is preliminary data.</text>
</comment>
<sequence length="306" mass="33689">MTEASARYIDLTLLSGLEPAMSPEEQARVTEMLVSGDKNELAKAAHVLYDLGVLLKQGMLFSNRSEKAKSQLQASFQKEFKSSKNRPAFNDRDTRVSEEKKQNDFDRDIRSHALPLPVRMPRMVIVEAYDPDGTPEERKLLPGTKTTKPSLNFCDDPWDGTLGAAFTKLEVTKSSDTGGGIKKFFKPKKEVIPTTTSSSKTVDTTLKFSPGFDAIADRMDGGYSAKLTLHDEPRVLISSLHNDAAKVGLQKGDVVTHINGEEFLGNAQELNFIIKEHYANAGAGDKLELVVNAEQCVAKALQLRAM</sequence>
<name>A0A9N8HI77_9STRA</name>
<dbReference type="Proteomes" id="UP001153069">
    <property type="component" value="Unassembled WGS sequence"/>
</dbReference>